<reference evidence="1" key="1">
    <citation type="submission" date="2020-11" db="EMBL/GenBank/DDBJ databases">
        <authorList>
            <consortium name="DOE Joint Genome Institute"/>
            <person name="Ahrendt S."/>
            <person name="Riley R."/>
            <person name="Andreopoulos W."/>
            <person name="Labutti K."/>
            <person name="Pangilinan J."/>
            <person name="Ruiz-Duenas F.J."/>
            <person name="Barrasa J.M."/>
            <person name="Sanchez-Garcia M."/>
            <person name="Camarero S."/>
            <person name="Miyauchi S."/>
            <person name="Serrano A."/>
            <person name="Linde D."/>
            <person name="Babiker R."/>
            <person name="Drula E."/>
            <person name="Ayuso-Fernandez I."/>
            <person name="Pacheco R."/>
            <person name="Padilla G."/>
            <person name="Ferreira P."/>
            <person name="Barriuso J."/>
            <person name="Kellner H."/>
            <person name="Castanera R."/>
            <person name="Alfaro M."/>
            <person name="Ramirez L."/>
            <person name="Pisabarro A.G."/>
            <person name="Kuo A."/>
            <person name="Tritt A."/>
            <person name="Lipzen A."/>
            <person name="He G."/>
            <person name="Yan M."/>
            <person name="Ng V."/>
            <person name="Cullen D."/>
            <person name="Martin F."/>
            <person name="Rosso M.-N."/>
            <person name="Henrissat B."/>
            <person name="Hibbett D."/>
            <person name="Martinez A.T."/>
            <person name="Grigoriev I.V."/>
        </authorList>
    </citation>
    <scope>NUCLEOTIDE SEQUENCE</scope>
    <source>
        <strain evidence="1">MF-IS2</strain>
    </source>
</reference>
<keyword evidence="2" id="KW-1185">Reference proteome</keyword>
<dbReference type="EMBL" id="MU151406">
    <property type="protein sequence ID" value="KAF9444092.1"/>
    <property type="molecule type" value="Genomic_DNA"/>
</dbReference>
<sequence>MPPTPSAPRKYHLFPLSPAFIVPRCPGRCPHQRKSYLNVRLTPQLEHCLDISPCLIISFDCNDTPTQQRILQLGMTSVQLVSTTLCLDAGASMSFHIQKVDHG</sequence>
<dbReference type="InterPro" id="IPR035992">
    <property type="entry name" value="Ricin_B-like_lectins"/>
</dbReference>
<dbReference type="CDD" id="cd00161">
    <property type="entry name" value="beta-trefoil_Ricin-like"/>
    <property type="match status" value="1"/>
</dbReference>
<dbReference type="Proteomes" id="UP000807342">
    <property type="component" value="Unassembled WGS sequence"/>
</dbReference>
<dbReference type="AlphaFoldDB" id="A0A9P5X478"/>
<dbReference type="SUPFAM" id="SSF50370">
    <property type="entry name" value="Ricin B-like lectins"/>
    <property type="match status" value="1"/>
</dbReference>
<protein>
    <submittedName>
        <fullName evidence="1">Uncharacterized protein</fullName>
    </submittedName>
</protein>
<dbReference type="OrthoDB" id="6770063at2759"/>
<proteinExistence type="predicted"/>
<comment type="caution">
    <text evidence="1">The sequence shown here is derived from an EMBL/GenBank/DDBJ whole genome shotgun (WGS) entry which is preliminary data.</text>
</comment>
<accession>A0A9P5X478</accession>
<evidence type="ECO:0000313" key="2">
    <source>
        <dbReference type="Proteomes" id="UP000807342"/>
    </source>
</evidence>
<evidence type="ECO:0000313" key="1">
    <source>
        <dbReference type="EMBL" id="KAF9444092.1"/>
    </source>
</evidence>
<gene>
    <name evidence="1" type="ORF">P691DRAFT_678263</name>
</gene>
<organism evidence="1 2">
    <name type="scientific">Macrolepiota fuliginosa MF-IS2</name>
    <dbReference type="NCBI Taxonomy" id="1400762"/>
    <lineage>
        <taxon>Eukaryota</taxon>
        <taxon>Fungi</taxon>
        <taxon>Dikarya</taxon>
        <taxon>Basidiomycota</taxon>
        <taxon>Agaricomycotina</taxon>
        <taxon>Agaricomycetes</taxon>
        <taxon>Agaricomycetidae</taxon>
        <taxon>Agaricales</taxon>
        <taxon>Agaricineae</taxon>
        <taxon>Agaricaceae</taxon>
        <taxon>Macrolepiota</taxon>
    </lineage>
</organism>
<name>A0A9P5X478_9AGAR</name>